<dbReference type="InterPro" id="IPR051404">
    <property type="entry name" value="TA_system_antitoxin"/>
</dbReference>
<dbReference type="SUPFAM" id="SSF143100">
    <property type="entry name" value="TTHA1013/TTHA0281-like"/>
    <property type="match status" value="1"/>
</dbReference>
<accession>A0A0S4KVR6</accession>
<dbReference type="InterPro" id="IPR031807">
    <property type="entry name" value="HicB-like"/>
</dbReference>
<dbReference type="PANTHER" id="PTHR34504:SF2">
    <property type="entry name" value="UPF0150 PROTEIN SSL0259"/>
    <property type="match status" value="1"/>
</dbReference>
<dbReference type="STRING" id="1715989.NITINOP_2509"/>
<name>A0A0S4KVR6_9BACT</name>
<dbReference type="Gene3D" id="3.30.160.250">
    <property type="match status" value="1"/>
</dbReference>
<evidence type="ECO:0000313" key="2">
    <source>
        <dbReference type="EMBL" id="CUQ67481.1"/>
    </source>
</evidence>
<proteinExistence type="predicted"/>
<dbReference type="Proteomes" id="UP000066284">
    <property type="component" value="Chromosome 1"/>
</dbReference>
<dbReference type="EMBL" id="LN885086">
    <property type="protein sequence ID" value="CUQ67481.1"/>
    <property type="molecule type" value="Genomic_DNA"/>
</dbReference>
<dbReference type="KEGG" id="nio:NITINOP_2509"/>
<evidence type="ECO:0000313" key="3">
    <source>
        <dbReference type="Proteomes" id="UP000066284"/>
    </source>
</evidence>
<dbReference type="AlphaFoldDB" id="A0A0S4KVR6"/>
<gene>
    <name evidence="2" type="ORF">NITINOP_2509</name>
</gene>
<reference evidence="3" key="1">
    <citation type="submission" date="2015-09" db="EMBL/GenBank/DDBJ databases">
        <authorList>
            <person name="Daims H."/>
        </authorList>
    </citation>
    <scope>NUCLEOTIDE SEQUENCE [LARGE SCALE GENOMIC DNA]</scope>
</reference>
<dbReference type="InterPro" id="IPR035069">
    <property type="entry name" value="TTHA1013/TTHA0281-like"/>
</dbReference>
<protein>
    <recommendedName>
        <fullName evidence="1">HicB-like antitoxin of toxin-antitoxin system domain-containing protein</fullName>
    </recommendedName>
</protein>
<organism evidence="2 3">
    <name type="scientific">Candidatus Nitrospira inopinata</name>
    <dbReference type="NCBI Taxonomy" id="1715989"/>
    <lineage>
        <taxon>Bacteria</taxon>
        <taxon>Pseudomonadati</taxon>
        <taxon>Nitrospirota</taxon>
        <taxon>Nitrospiria</taxon>
        <taxon>Nitrospirales</taxon>
        <taxon>Nitrospiraceae</taxon>
        <taxon>Nitrospira</taxon>
    </lineage>
</organism>
<keyword evidence="3" id="KW-1185">Reference proteome</keyword>
<evidence type="ECO:0000259" key="1">
    <source>
        <dbReference type="Pfam" id="PF15919"/>
    </source>
</evidence>
<dbReference type="PANTHER" id="PTHR34504">
    <property type="entry name" value="ANTITOXIN HICB"/>
    <property type="match status" value="1"/>
</dbReference>
<dbReference type="RefSeq" id="WP_062485893.1">
    <property type="nucleotide sequence ID" value="NZ_LN885086.1"/>
</dbReference>
<feature type="domain" description="HicB-like antitoxin of toxin-antitoxin system" evidence="1">
    <location>
        <begin position="3"/>
        <end position="57"/>
    </location>
</feature>
<sequence>MEYPVIVEQDREAGGYVVYCPTLRGCVSQGETEEEALENIKDAIKIYLESIEDLKRLKKLRTVVVGA</sequence>
<dbReference type="OrthoDB" id="9807959at2"/>
<dbReference type="Pfam" id="PF15919">
    <property type="entry name" value="HicB_lk_antitox"/>
    <property type="match status" value="1"/>
</dbReference>